<dbReference type="PROSITE" id="PS50084">
    <property type="entry name" value="KH_TYPE_1"/>
    <property type="match status" value="1"/>
</dbReference>
<dbReference type="EMBL" id="DS995701">
    <property type="protein sequence ID" value="EEQ28298.1"/>
    <property type="molecule type" value="Genomic_DNA"/>
</dbReference>
<evidence type="ECO:0000259" key="3">
    <source>
        <dbReference type="SMART" id="SM00322"/>
    </source>
</evidence>
<feature type="region of interest" description="Disordered" evidence="2">
    <location>
        <begin position="344"/>
        <end position="402"/>
    </location>
</feature>
<dbReference type="GO" id="GO:0005634">
    <property type="term" value="C:nucleus"/>
    <property type="evidence" value="ECO:0007669"/>
    <property type="project" value="InterPro"/>
</dbReference>
<dbReference type="VEuPathDB" id="FungiDB:MCYG_01186"/>
<feature type="region of interest" description="Disordered" evidence="2">
    <location>
        <begin position="1"/>
        <end position="105"/>
    </location>
</feature>
<dbReference type="STRING" id="554155.C5FF04"/>
<feature type="compositionally biased region" description="Polar residues" evidence="2">
    <location>
        <begin position="83"/>
        <end position="95"/>
    </location>
</feature>
<feature type="domain" description="K Homology" evidence="3">
    <location>
        <begin position="249"/>
        <end position="336"/>
    </location>
</feature>
<dbReference type="InterPro" id="IPR055256">
    <property type="entry name" value="KH_1_KHDC4/BBP-like"/>
</dbReference>
<evidence type="ECO:0000256" key="2">
    <source>
        <dbReference type="SAM" id="MobiDB-lite"/>
    </source>
</evidence>
<dbReference type="InterPro" id="IPR047889">
    <property type="entry name" value="KHDC4_KH-I_second"/>
</dbReference>
<evidence type="ECO:0000313" key="5">
    <source>
        <dbReference type="Proteomes" id="UP000002035"/>
    </source>
</evidence>
<evidence type="ECO:0000313" key="4">
    <source>
        <dbReference type="EMBL" id="EEQ28298.1"/>
    </source>
</evidence>
<dbReference type="GO" id="GO:0003723">
    <property type="term" value="F:RNA binding"/>
    <property type="evidence" value="ECO:0007669"/>
    <property type="project" value="UniProtKB-UniRule"/>
</dbReference>
<feature type="compositionally biased region" description="Basic and acidic residues" evidence="2">
    <location>
        <begin position="1"/>
        <end position="30"/>
    </location>
</feature>
<dbReference type="InterPro" id="IPR047890">
    <property type="entry name" value="KHDC4_KH-I_first"/>
</dbReference>
<dbReference type="eggNOG" id="KOG1960">
    <property type="taxonomic scope" value="Eukaryota"/>
</dbReference>
<dbReference type="FunFam" id="3.30.1370.10:FF:000037">
    <property type="entry name" value="KH domain protein"/>
    <property type="match status" value="1"/>
</dbReference>
<proteinExistence type="predicted"/>
<dbReference type="CDD" id="cd22385">
    <property type="entry name" value="KH-I_KHDC4_rpt1"/>
    <property type="match status" value="1"/>
</dbReference>
<dbReference type="RefSeq" id="XP_002851082.1">
    <property type="nucleotide sequence ID" value="XM_002851036.1"/>
</dbReference>
<gene>
    <name evidence="4" type="ORF">MCYG_01186</name>
</gene>
<dbReference type="Proteomes" id="UP000002035">
    <property type="component" value="Unassembled WGS sequence"/>
</dbReference>
<dbReference type="Pfam" id="PF23469">
    <property type="entry name" value="KH_12"/>
    <property type="match status" value="1"/>
</dbReference>
<dbReference type="SUPFAM" id="SSF54791">
    <property type="entry name" value="Eukaryotic type KH-domain (KH-domain type I)"/>
    <property type="match status" value="2"/>
</dbReference>
<dbReference type="InterPro" id="IPR056149">
    <property type="entry name" value="PRP5/DDX46/KHDC4_KH"/>
</dbReference>
<accession>C5FF04</accession>
<dbReference type="SMART" id="SM00322">
    <property type="entry name" value="KH"/>
    <property type="match status" value="1"/>
</dbReference>
<dbReference type="GeneID" id="9228623"/>
<dbReference type="PANTHER" id="PTHR15744">
    <property type="entry name" value="BLOM7"/>
    <property type="match status" value="1"/>
</dbReference>
<dbReference type="HOGENOM" id="CLU_040265_0_1_1"/>
<name>C5FF04_ARTOC</name>
<dbReference type="OrthoDB" id="397265at2759"/>
<sequence length="402" mass="44904">MSESDRRAKRSRFDQTEPEPKRQSRFDRRSRSPSARVSEPVRDRSPINRRSSPGSEDASKSATPSDPAVAAAAAAAKIKEQIQARQGYQQSSTPPGRSISSPSSKALSSVAHINGEVYMADGDYIKDIEVNDLRNRYTITKSTTQKMAFVARYILPLELTPSMDGRIKEETGADVTTRGNYLPDKSMATPSNPPLYLHVTSRTREGLDKAVEKIEELMKQELPVLVDERRFRRREPPEPVERDEFGRRKWPEERIPIDLEPIPGFNLRAQVVGQGGQYVKHIQQKTHCRVQIKGRGSGFKEHGTNQESDEPMYLHVAGPDPNEVQNAKALCEDLLSNVKEQYEKFKENPPPQRSYHGGGGYGHRDRHQYGLGYSSGGGPHGGGGGGYNSHSSPQTPWFSVRL</sequence>
<evidence type="ECO:0000256" key="1">
    <source>
        <dbReference type="PROSITE-ProRule" id="PRU00117"/>
    </source>
</evidence>
<dbReference type="OMA" id="NVREQYQ"/>
<feature type="compositionally biased region" description="Polar residues" evidence="2">
    <location>
        <begin position="48"/>
        <end position="64"/>
    </location>
</feature>
<dbReference type="CDD" id="cd22386">
    <property type="entry name" value="KH-I_KHDC4_rpt2"/>
    <property type="match status" value="1"/>
</dbReference>
<dbReference type="InterPro" id="IPR031121">
    <property type="entry name" value="RIK/BLOM7"/>
</dbReference>
<dbReference type="InterPro" id="IPR004087">
    <property type="entry name" value="KH_dom"/>
</dbReference>
<dbReference type="Pfam" id="PF22675">
    <property type="entry name" value="KH-I_KHDC4-BBP"/>
    <property type="match status" value="1"/>
</dbReference>
<dbReference type="Gene3D" id="3.30.1370.10">
    <property type="entry name" value="K Homology domain, type 1"/>
    <property type="match status" value="2"/>
</dbReference>
<dbReference type="InterPro" id="IPR036612">
    <property type="entry name" value="KH_dom_type_1_sf"/>
</dbReference>
<feature type="compositionally biased region" description="Gly residues" evidence="2">
    <location>
        <begin position="373"/>
        <end position="387"/>
    </location>
</feature>
<protein>
    <submittedName>
        <fullName evidence="4">KH domain-containing protein</fullName>
    </submittedName>
</protein>
<dbReference type="AlphaFoldDB" id="C5FF04"/>
<keyword evidence="5" id="KW-1185">Reference proteome</keyword>
<keyword evidence="1" id="KW-0694">RNA-binding</keyword>
<reference evidence="5" key="1">
    <citation type="journal article" date="2012" name="MBio">
        <title>Comparative genome analysis of Trichophyton rubrum and related dermatophytes reveals candidate genes involved in infection.</title>
        <authorList>
            <person name="Martinez D.A."/>
            <person name="Oliver B.G."/>
            <person name="Graeser Y."/>
            <person name="Goldberg J.M."/>
            <person name="Li W."/>
            <person name="Martinez-Rossi N.M."/>
            <person name="Monod M."/>
            <person name="Shelest E."/>
            <person name="Barton R.C."/>
            <person name="Birch E."/>
            <person name="Brakhage A.A."/>
            <person name="Chen Z."/>
            <person name="Gurr S.J."/>
            <person name="Heiman D."/>
            <person name="Heitman J."/>
            <person name="Kosti I."/>
            <person name="Rossi A."/>
            <person name="Saif S."/>
            <person name="Samalova M."/>
            <person name="Saunders C.W."/>
            <person name="Shea T."/>
            <person name="Summerbell R.C."/>
            <person name="Xu J."/>
            <person name="Young S."/>
            <person name="Zeng Q."/>
            <person name="Birren B.W."/>
            <person name="Cuomo C.A."/>
            <person name="White T.C."/>
        </authorList>
    </citation>
    <scope>NUCLEOTIDE SEQUENCE [LARGE SCALE GENOMIC DNA]</scope>
    <source>
        <strain evidence="5">ATCC MYA-4605 / CBS 113480</strain>
    </source>
</reference>
<organism evidence="4 5">
    <name type="scientific">Arthroderma otae (strain ATCC MYA-4605 / CBS 113480)</name>
    <name type="common">Microsporum canis</name>
    <dbReference type="NCBI Taxonomy" id="554155"/>
    <lineage>
        <taxon>Eukaryota</taxon>
        <taxon>Fungi</taxon>
        <taxon>Dikarya</taxon>
        <taxon>Ascomycota</taxon>
        <taxon>Pezizomycotina</taxon>
        <taxon>Eurotiomycetes</taxon>
        <taxon>Eurotiomycetidae</taxon>
        <taxon>Onygenales</taxon>
        <taxon>Arthrodermataceae</taxon>
        <taxon>Microsporum</taxon>
    </lineage>
</organism>
<dbReference type="PANTHER" id="PTHR15744:SF0">
    <property type="entry name" value="KH HOMOLOGY DOMAIN-CONTAINING PROTEIN 4"/>
    <property type="match status" value="1"/>
</dbReference>